<evidence type="ECO:0000313" key="1">
    <source>
        <dbReference type="EMBL" id="KAK5580997.1"/>
    </source>
</evidence>
<dbReference type="EMBL" id="JAVFKY010000002">
    <property type="protein sequence ID" value="KAK5580997.1"/>
    <property type="molecule type" value="Genomic_DNA"/>
</dbReference>
<dbReference type="Proteomes" id="UP001344447">
    <property type="component" value="Unassembled WGS sequence"/>
</dbReference>
<protein>
    <submittedName>
        <fullName evidence="1">Uncharacterized protein</fullName>
    </submittedName>
</protein>
<evidence type="ECO:0000313" key="2">
    <source>
        <dbReference type="Proteomes" id="UP001344447"/>
    </source>
</evidence>
<comment type="caution">
    <text evidence="1">The sequence shown here is derived from an EMBL/GenBank/DDBJ whole genome shotgun (WGS) entry which is preliminary data.</text>
</comment>
<proteinExistence type="predicted"/>
<accession>A0AAN7TXS7</accession>
<keyword evidence="2" id="KW-1185">Reference proteome</keyword>
<organism evidence="1 2">
    <name type="scientific">Dictyostelium firmibasis</name>
    <dbReference type="NCBI Taxonomy" id="79012"/>
    <lineage>
        <taxon>Eukaryota</taxon>
        <taxon>Amoebozoa</taxon>
        <taxon>Evosea</taxon>
        <taxon>Eumycetozoa</taxon>
        <taxon>Dictyostelia</taxon>
        <taxon>Dictyosteliales</taxon>
        <taxon>Dictyosteliaceae</taxon>
        <taxon>Dictyostelium</taxon>
    </lineage>
</organism>
<name>A0AAN7TXS7_9MYCE</name>
<gene>
    <name evidence="1" type="ORF">RB653_001024</name>
</gene>
<dbReference type="AlphaFoldDB" id="A0AAN7TXS7"/>
<sequence length="70" mass="8226">MIYDLLNRTSNLNSSINNKIDCSHSQKTNYFENNVSNTNKTFYNETKASYTRPYWSYFSSHIVANSLSRM</sequence>
<reference evidence="1 2" key="1">
    <citation type="submission" date="2023-11" db="EMBL/GenBank/DDBJ databases">
        <title>Dfirmibasis_genome.</title>
        <authorList>
            <person name="Edelbroek B."/>
            <person name="Kjellin J."/>
            <person name="Jerlstrom-Hultqvist J."/>
            <person name="Soderbom F."/>
        </authorList>
    </citation>
    <scope>NUCLEOTIDE SEQUENCE [LARGE SCALE GENOMIC DNA]</scope>
    <source>
        <strain evidence="1 2">TNS-C-14</strain>
    </source>
</reference>